<dbReference type="EMBL" id="CM056744">
    <property type="protein sequence ID" value="KAJ8664943.1"/>
    <property type="molecule type" value="Genomic_DNA"/>
</dbReference>
<comment type="caution">
    <text evidence="1">The sequence shown here is derived from an EMBL/GenBank/DDBJ whole genome shotgun (WGS) entry which is preliminary data.</text>
</comment>
<proteinExistence type="predicted"/>
<keyword evidence="2" id="KW-1185">Reference proteome</keyword>
<gene>
    <name evidence="1" type="ORF">QAD02_006605</name>
</gene>
<sequence>MDYRCLFLLCYLIFVSASIQDDFVIEYFIYKNISSVVSFSCSLVSDEVVFMQRLNQAGIRSASSRIVASHSLKNIAHTEYWKLGIFFDLECFDSRNLTALLSEASDYRMFDELHSWLVLSTNIDRVRGVIDVKAFGLSTDFLIAVPSISTLGYELYDVYNIMKGRGTPLQVILAGFWSPKEHWNIGLHQPKSTRRADLQKIILRTAFFPSKFKPAEMSEENYFVDHSTAPRDGLSKYGFAILTQLSQVLNFTLKVYTTPFWEEGDHLGPIMQAMLNNDSDLTGSPPTMNIKRTYIVKFLHQSWPIRSCFFFRSPQKSSIRVNEVLGPFEISVWYSNMFLFIVSVWVMSSVLRYESCESRIVQCSNSFLMTIGALCQQGSNERIHLISSRMAFICIMIYSFLIYNFYSAIIVSTRLNEPISMINDSLTAMARENFKYASHWMPYFELFIKAPDAEIVAFNNKVWSHIPKSERFLEPSQGLSLVQQGGFAYHMHPYDGYPFIARNFGDREICELTEVHLKKEVRTAFGVNRNTSLEEIMKIGLMKISEVGLQKRELLRWSSQKPQCSKNTLSATALDIYEFAPHLFVLLIGMILAFAVFIIEILKHHEEFRITRAWKFLNYQSSELLQAPDPKIMAFNDRVWSHTLESQRFKEPSLVLSLVQEGSFAYHMHQYDGFPSIARDIGNREMCELTEVHLRRIVRTAFGLNRNISFGQVMKIGSVIFQENYVHGDNSRRPESFKSTMSATALDLYEFAPHLFVLNFGVSLASAVSIVEILRNR</sequence>
<evidence type="ECO:0000313" key="1">
    <source>
        <dbReference type="EMBL" id="KAJ8664943.1"/>
    </source>
</evidence>
<reference evidence="1" key="1">
    <citation type="submission" date="2023-04" db="EMBL/GenBank/DDBJ databases">
        <title>A chromosome-level genome assembly of the parasitoid wasp Eretmocerus hayati.</title>
        <authorList>
            <person name="Zhong Y."/>
            <person name="Liu S."/>
            <person name="Liu Y."/>
        </authorList>
    </citation>
    <scope>NUCLEOTIDE SEQUENCE</scope>
    <source>
        <strain evidence="1">ZJU_SS_LIU_2023</strain>
    </source>
</reference>
<organism evidence="1 2">
    <name type="scientific">Eretmocerus hayati</name>
    <dbReference type="NCBI Taxonomy" id="131215"/>
    <lineage>
        <taxon>Eukaryota</taxon>
        <taxon>Metazoa</taxon>
        <taxon>Ecdysozoa</taxon>
        <taxon>Arthropoda</taxon>
        <taxon>Hexapoda</taxon>
        <taxon>Insecta</taxon>
        <taxon>Pterygota</taxon>
        <taxon>Neoptera</taxon>
        <taxon>Endopterygota</taxon>
        <taxon>Hymenoptera</taxon>
        <taxon>Apocrita</taxon>
        <taxon>Proctotrupomorpha</taxon>
        <taxon>Chalcidoidea</taxon>
        <taxon>Aphelinidae</taxon>
        <taxon>Aphelininae</taxon>
        <taxon>Eretmocerus</taxon>
    </lineage>
</organism>
<dbReference type="Proteomes" id="UP001239111">
    <property type="component" value="Chromosome 4"/>
</dbReference>
<name>A0ACC2N1F5_9HYME</name>
<protein>
    <submittedName>
        <fullName evidence="1">Uncharacterized protein</fullName>
    </submittedName>
</protein>
<accession>A0ACC2N1F5</accession>
<evidence type="ECO:0000313" key="2">
    <source>
        <dbReference type="Proteomes" id="UP001239111"/>
    </source>
</evidence>